<dbReference type="SUPFAM" id="SSF51182">
    <property type="entry name" value="RmlC-like cupins"/>
    <property type="match status" value="1"/>
</dbReference>
<dbReference type="Proteomes" id="UP000248326">
    <property type="component" value="Unassembled WGS sequence"/>
</dbReference>
<sequence length="164" mass="17041">MQGTPRTTAFALTVPAVFVLSMTALSAQSTSTPDVAMNTSNMKWQPGPPNLPAGTQIIVLQGDPSKAGGIATIRLKFPAGAVIAPHKHSTDEAATVISGRFHVAPGDTLDPSKGTTLMAGGYTTLMAGHHHFAWVDGVTVVQFTGAGPLDIEYLNPADDPSQHK</sequence>
<organism evidence="3 4">
    <name type="scientific">Deinococcus yavapaiensis KR-236</name>
    <dbReference type="NCBI Taxonomy" id="694435"/>
    <lineage>
        <taxon>Bacteria</taxon>
        <taxon>Thermotogati</taxon>
        <taxon>Deinococcota</taxon>
        <taxon>Deinococci</taxon>
        <taxon>Deinococcales</taxon>
        <taxon>Deinococcaceae</taxon>
        <taxon>Deinococcus</taxon>
    </lineage>
</organism>
<dbReference type="InterPro" id="IPR025979">
    <property type="entry name" value="ChrR-like_cupin_dom"/>
</dbReference>
<gene>
    <name evidence="3" type="ORF">DES52_11633</name>
</gene>
<name>A0A318S155_9DEIO</name>
<keyword evidence="1" id="KW-0732">Signal</keyword>
<dbReference type="OrthoDB" id="564955at2"/>
<dbReference type="AlphaFoldDB" id="A0A318S155"/>
<accession>A0A318S155</accession>
<dbReference type="RefSeq" id="WP_110888156.1">
    <property type="nucleotide sequence ID" value="NZ_QJSX01000016.1"/>
</dbReference>
<evidence type="ECO:0000256" key="1">
    <source>
        <dbReference type="SAM" id="SignalP"/>
    </source>
</evidence>
<feature type="chain" id="PRO_5016292611" description="ChrR-like cupin domain-containing protein" evidence="1">
    <location>
        <begin position="27"/>
        <end position="164"/>
    </location>
</feature>
<dbReference type="Gene3D" id="2.60.120.10">
    <property type="entry name" value="Jelly Rolls"/>
    <property type="match status" value="1"/>
</dbReference>
<feature type="domain" description="ChrR-like cupin" evidence="2">
    <location>
        <begin position="34"/>
        <end position="145"/>
    </location>
</feature>
<reference evidence="3 4" key="1">
    <citation type="submission" date="2018-06" db="EMBL/GenBank/DDBJ databases">
        <title>Genomic Encyclopedia of Type Strains, Phase IV (KMG-IV): sequencing the most valuable type-strain genomes for metagenomic binning, comparative biology and taxonomic classification.</title>
        <authorList>
            <person name="Goeker M."/>
        </authorList>
    </citation>
    <scope>NUCLEOTIDE SEQUENCE [LARGE SCALE GENOMIC DNA]</scope>
    <source>
        <strain evidence="3 4">DSM 18048</strain>
    </source>
</reference>
<dbReference type="InterPro" id="IPR011051">
    <property type="entry name" value="RmlC_Cupin_sf"/>
</dbReference>
<proteinExistence type="predicted"/>
<comment type="caution">
    <text evidence="3">The sequence shown here is derived from an EMBL/GenBank/DDBJ whole genome shotgun (WGS) entry which is preliminary data.</text>
</comment>
<evidence type="ECO:0000313" key="4">
    <source>
        <dbReference type="Proteomes" id="UP000248326"/>
    </source>
</evidence>
<dbReference type="InterPro" id="IPR014710">
    <property type="entry name" value="RmlC-like_jellyroll"/>
</dbReference>
<feature type="signal peptide" evidence="1">
    <location>
        <begin position="1"/>
        <end position="26"/>
    </location>
</feature>
<protein>
    <recommendedName>
        <fullName evidence="2">ChrR-like cupin domain-containing protein</fullName>
    </recommendedName>
</protein>
<evidence type="ECO:0000259" key="2">
    <source>
        <dbReference type="Pfam" id="PF12973"/>
    </source>
</evidence>
<dbReference type="CDD" id="cd06989">
    <property type="entry name" value="cupin_DRT102"/>
    <property type="match status" value="1"/>
</dbReference>
<keyword evidence="4" id="KW-1185">Reference proteome</keyword>
<evidence type="ECO:0000313" key="3">
    <source>
        <dbReference type="EMBL" id="PYE50966.1"/>
    </source>
</evidence>
<dbReference type="Pfam" id="PF12973">
    <property type="entry name" value="Cupin_7"/>
    <property type="match status" value="1"/>
</dbReference>
<dbReference type="EMBL" id="QJSX01000016">
    <property type="protein sequence ID" value="PYE50966.1"/>
    <property type="molecule type" value="Genomic_DNA"/>
</dbReference>